<dbReference type="EMBL" id="CP051139">
    <property type="protein sequence ID" value="QIW96387.1"/>
    <property type="molecule type" value="Genomic_DNA"/>
</dbReference>
<dbReference type="AlphaFoldDB" id="A0A6H0XP33"/>
<dbReference type="Proteomes" id="UP000503462">
    <property type="component" value="Chromosome 1"/>
</dbReference>
<name>A0A6H0XP33_9PEZI</name>
<accession>A0A6H0XP33</accession>
<feature type="compositionally biased region" description="Acidic residues" evidence="1">
    <location>
        <begin position="94"/>
        <end position="120"/>
    </location>
</feature>
<evidence type="ECO:0000313" key="2">
    <source>
        <dbReference type="EMBL" id="QIW96387.1"/>
    </source>
</evidence>
<organism evidence="2 3">
    <name type="scientific">Peltaster fructicola</name>
    <dbReference type="NCBI Taxonomy" id="286661"/>
    <lineage>
        <taxon>Eukaryota</taxon>
        <taxon>Fungi</taxon>
        <taxon>Dikarya</taxon>
        <taxon>Ascomycota</taxon>
        <taxon>Pezizomycotina</taxon>
        <taxon>Dothideomycetes</taxon>
        <taxon>Dothideomycetes incertae sedis</taxon>
        <taxon>Peltaster</taxon>
    </lineage>
</organism>
<keyword evidence="3" id="KW-1185">Reference proteome</keyword>
<dbReference type="OrthoDB" id="5422320at2759"/>
<protein>
    <submittedName>
        <fullName evidence="2">Uncharacterized protein</fullName>
    </submittedName>
</protein>
<dbReference type="Pfam" id="PF12720">
    <property type="entry name" value="DUF3807"/>
    <property type="match status" value="1"/>
</dbReference>
<dbReference type="InterPro" id="IPR024526">
    <property type="entry name" value="DUF3807"/>
</dbReference>
<evidence type="ECO:0000313" key="3">
    <source>
        <dbReference type="Proteomes" id="UP000503462"/>
    </source>
</evidence>
<feature type="region of interest" description="Disordered" evidence="1">
    <location>
        <begin position="38"/>
        <end position="60"/>
    </location>
</feature>
<dbReference type="PANTHER" id="PTHR40642">
    <property type="entry name" value="YALI0F31295P"/>
    <property type="match status" value="1"/>
</dbReference>
<sequence>MLRRRPPSGYHWCRVGYRVSNPDEIELDNDIINTVLSEPTADEAGLHQASSKPVADEAGSEQAEVNVASLAQKKEVLTSLVPSLTQTLPPDDVLAPDDADESEAYEPEEYYDEHEEEDDLGYYPDGVKRTLTDEQIAIFRHTELQMIERRRQRELNNDRNAKPSAMEAAYFLDDDEVQPRPKAKPQTGAQPPASTTIQRVREEVPYDQRKKRKWEGYIEHKDPVQGSMTHRRLARELDAQESGSIDMDYGDDTPSDVAPERLVVPPSITTPAAKQTRASTQYYVKTCYPSLGPVVVHSDGLDLVALGNHNLTHVSASTILDSESPKLVGVPAILEGLDIVLEDIALLDLLVPTLLQLCREIGGQLAELDNSIIQSAQL</sequence>
<dbReference type="PANTHER" id="PTHR40642:SF1">
    <property type="entry name" value="YALI0F31295P"/>
    <property type="match status" value="1"/>
</dbReference>
<evidence type="ECO:0000256" key="1">
    <source>
        <dbReference type="SAM" id="MobiDB-lite"/>
    </source>
</evidence>
<proteinExistence type="predicted"/>
<feature type="region of interest" description="Disordered" evidence="1">
    <location>
        <begin position="82"/>
        <end position="123"/>
    </location>
</feature>
<gene>
    <name evidence="2" type="ORF">AMS68_001905</name>
</gene>
<reference evidence="2 3" key="1">
    <citation type="journal article" date="2016" name="Sci. Rep.">
        <title>Peltaster fructicola genome reveals evolution from an invasive phytopathogen to an ectophytic parasite.</title>
        <authorList>
            <person name="Xu C."/>
            <person name="Chen H."/>
            <person name="Gleason M.L."/>
            <person name="Xu J.R."/>
            <person name="Liu H."/>
            <person name="Zhang R."/>
            <person name="Sun G."/>
        </authorList>
    </citation>
    <scope>NUCLEOTIDE SEQUENCE [LARGE SCALE GENOMIC DNA]</scope>
    <source>
        <strain evidence="2 3">LNHT1506</strain>
    </source>
</reference>